<accession>A0A382T3E7</accession>
<name>A0A382T3E7_9ZZZZ</name>
<feature type="non-terminal residue" evidence="1">
    <location>
        <position position="1"/>
    </location>
</feature>
<proteinExistence type="predicted"/>
<dbReference type="EMBL" id="UINC01133198">
    <property type="protein sequence ID" value="SVD15997.1"/>
    <property type="molecule type" value="Genomic_DNA"/>
</dbReference>
<evidence type="ECO:0000313" key="1">
    <source>
        <dbReference type="EMBL" id="SVD15997.1"/>
    </source>
</evidence>
<dbReference type="AlphaFoldDB" id="A0A382T3E7"/>
<protein>
    <submittedName>
        <fullName evidence="1">Uncharacterized protein</fullName>
    </submittedName>
</protein>
<gene>
    <name evidence="1" type="ORF">METZ01_LOCUS368851</name>
</gene>
<organism evidence="1">
    <name type="scientific">marine metagenome</name>
    <dbReference type="NCBI Taxonomy" id="408172"/>
    <lineage>
        <taxon>unclassified sequences</taxon>
        <taxon>metagenomes</taxon>
        <taxon>ecological metagenomes</taxon>
    </lineage>
</organism>
<reference evidence="1" key="1">
    <citation type="submission" date="2018-05" db="EMBL/GenBank/DDBJ databases">
        <authorList>
            <person name="Lanie J.A."/>
            <person name="Ng W.-L."/>
            <person name="Kazmierczak K.M."/>
            <person name="Andrzejewski T.M."/>
            <person name="Davidsen T.M."/>
            <person name="Wayne K.J."/>
            <person name="Tettelin H."/>
            <person name="Glass J.I."/>
            <person name="Rusch D."/>
            <person name="Podicherti R."/>
            <person name="Tsui H.-C.T."/>
            <person name="Winkler M.E."/>
        </authorList>
    </citation>
    <scope>NUCLEOTIDE SEQUENCE</scope>
</reference>
<sequence length="32" mass="3639">RQVHLSSDIESFTFNEAFNGLIQNLKILFISG</sequence>